<protein>
    <submittedName>
        <fullName evidence="1">Uncharacterized protein</fullName>
    </submittedName>
</protein>
<gene>
    <name evidence="1" type="ORF">GCM10023184_41500</name>
</gene>
<evidence type="ECO:0000313" key="2">
    <source>
        <dbReference type="Proteomes" id="UP001501725"/>
    </source>
</evidence>
<accession>A0ABP8HPK0</accession>
<name>A0ABP8HPK0_9BACT</name>
<organism evidence="1 2">
    <name type="scientific">Flaviaesturariibacter amylovorans</name>
    <dbReference type="NCBI Taxonomy" id="1084520"/>
    <lineage>
        <taxon>Bacteria</taxon>
        <taxon>Pseudomonadati</taxon>
        <taxon>Bacteroidota</taxon>
        <taxon>Chitinophagia</taxon>
        <taxon>Chitinophagales</taxon>
        <taxon>Chitinophagaceae</taxon>
        <taxon>Flaviaestuariibacter</taxon>
    </lineage>
</organism>
<comment type="caution">
    <text evidence="1">The sequence shown here is derived from an EMBL/GenBank/DDBJ whole genome shotgun (WGS) entry which is preliminary data.</text>
</comment>
<reference evidence="2" key="1">
    <citation type="journal article" date="2019" name="Int. J. Syst. Evol. Microbiol.">
        <title>The Global Catalogue of Microorganisms (GCM) 10K type strain sequencing project: providing services to taxonomists for standard genome sequencing and annotation.</title>
        <authorList>
            <consortium name="The Broad Institute Genomics Platform"/>
            <consortium name="The Broad Institute Genome Sequencing Center for Infectious Disease"/>
            <person name="Wu L."/>
            <person name="Ma J."/>
        </authorList>
    </citation>
    <scope>NUCLEOTIDE SEQUENCE [LARGE SCALE GENOMIC DNA]</scope>
    <source>
        <strain evidence="2">JCM 17919</strain>
    </source>
</reference>
<evidence type="ECO:0000313" key="1">
    <source>
        <dbReference type="EMBL" id="GAA4342259.1"/>
    </source>
</evidence>
<dbReference type="Proteomes" id="UP001501725">
    <property type="component" value="Unassembled WGS sequence"/>
</dbReference>
<proteinExistence type="predicted"/>
<dbReference type="EMBL" id="BAABGY010000016">
    <property type="protein sequence ID" value="GAA4342259.1"/>
    <property type="molecule type" value="Genomic_DNA"/>
</dbReference>
<dbReference type="RefSeq" id="WP_345257856.1">
    <property type="nucleotide sequence ID" value="NZ_BAABGY010000016.1"/>
</dbReference>
<keyword evidence="2" id="KW-1185">Reference proteome</keyword>
<sequence length="88" mass="9238">MHSLQKAAIGSIALLAIPAASFLLSFNRPPAPPSVPTCVPADTTTPKAIRVLPAAAPKPAPLPFPLNHFRTKDSTGRQLDLYGRPIGC</sequence>